<organism evidence="2 3">
    <name type="scientific">Shewanella hanedai</name>
    <name type="common">Alteromonas hanedai</name>
    <dbReference type="NCBI Taxonomy" id="25"/>
    <lineage>
        <taxon>Bacteria</taxon>
        <taxon>Pseudomonadati</taxon>
        <taxon>Pseudomonadota</taxon>
        <taxon>Gammaproteobacteria</taxon>
        <taxon>Alteromonadales</taxon>
        <taxon>Shewanellaceae</taxon>
        <taxon>Shewanella</taxon>
    </lineage>
</organism>
<protein>
    <recommendedName>
        <fullName evidence="1">GyrI-like small molecule binding domain-containing protein</fullName>
    </recommendedName>
</protein>
<comment type="caution">
    <text evidence="2">The sequence shown here is derived from an EMBL/GenBank/DDBJ whole genome shotgun (WGS) entry which is preliminary data.</text>
</comment>
<dbReference type="InterPro" id="IPR011256">
    <property type="entry name" value="Reg_factor_effector_dom_sf"/>
</dbReference>
<reference evidence="3" key="1">
    <citation type="submission" date="2019-07" db="EMBL/GenBank/DDBJ databases">
        <title>Shewanella sp. YLB-08 draft genomic sequence.</title>
        <authorList>
            <person name="Yu L."/>
        </authorList>
    </citation>
    <scope>NUCLEOTIDE SEQUENCE [LARGE SCALE GENOMIC DNA]</scope>
    <source>
        <strain evidence="3">JCM 20706</strain>
    </source>
</reference>
<sequence length="150" mass="17395">MVPKKMEIKPAGYFDFTVYPLEGVWDINEATKKHFSGTINKKDLVYQLMIRQPDFVDEHLYCEMLNLVRQKKPNPLLNQVEFKSISDGKCIQMLHLGPFENESVSFDAMESFAQSAGHTRLSKVHREIYLSDTRKVAPEKLKTVLRFQVS</sequence>
<accession>A0A553JK70</accession>
<evidence type="ECO:0000313" key="2">
    <source>
        <dbReference type="EMBL" id="TRY12841.1"/>
    </source>
</evidence>
<dbReference type="Gene3D" id="3.20.80.10">
    <property type="entry name" value="Regulatory factor, effector binding domain"/>
    <property type="match status" value="1"/>
</dbReference>
<name>A0A553JK70_SHEHA</name>
<dbReference type="EMBL" id="VKGK01000026">
    <property type="protein sequence ID" value="TRY12841.1"/>
    <property type="molecule type" value="Genomic_DNA"/>
</dbReference>
<dbReference type="InterPro" id="IPR029442">
    <property type="entry name" value="GyrI-like"/>
</dbReference>
<dbReference type="SUPFAM" id="SSF55136">
    <property type="entry name" value="Probable bacterial effector-binding domain"/>
    <property type="match status" value="1"/>
</dbReference>
<evidence type="ECO:0000313" key="3">
    <source>
        <dbReference type="Proteomes" id="UP000318126"/>
    </source>
</evidence>
<gene>
    <name evidence="2" type="ORF">FN961_18655</name>
</gene>
<evidence type="ECO:0000259" key="1">
    <source>
        <dbReference type="Pfam" id="PF06445"/>
    </source>
</evidence>
<dbReference type="AlphaFoldDB" id="A0A553JK70"/>
<dbReference type="Proteomes" id="UP000318126">
    <property type="component" value="Unassembled WGS sequence"/>
</dbReference>
<keyword evidence="3" id="KW-1185">Reference proteome</keyword>
<proteinExistence type="predicted"/>
<dbReference type="Pfam" id="PF06445">
    <property type="entry name" value="GyrI-like"/>
    <property type="match status" value="1"/>
</dbReference>
<feature type="domain" description="GyrI-like small molecule binding" evidence="1">
    <location>
        <begin position="44"/>
        <end position="148"/>
    </location>
</feature>
<dbReference type="OrthoDB" id="4772335at2"/>